<sequence>MTEKKALYAPCLAVDGAGSCVAYVTLPLMSFDKMKPRLVDWVEKTDFFSRGSHYLFVQWQQCKWVPKSLELLSFSTKPCFSLFVSDAKKSSAICVGCFDFVSCVPLPVYCTETYQRSQSSQVGGADLGEGKMRGQLVYLEEVLRQILAAGLDPHLELSCGARRTLDAGQAQQRGRRSRGAGEEEENL</sequence>
<protein>
    <submittedName>
        <fullName evidence="2">Uncharacterized protein</fullName>
    </submittedName>
</protein>
<accession>A0A7R9HA27</accession>
<evidence type="ECO:0000313" key="2">
    <source>
        <dbReference type="EMBL" id="CAD7413638.1"/>
    </source>
</evidence>
<name>A0A7R9HA27_TIMPO</name>
<dbReference type="AlphaFoldDB" id="A0A7R9HA27"/>
<organism evidence="2">
    <name type="scientific">Timema poppense</name>
    <name type="common">Walking stick</name>
    <dbReference type="NCBI Taxonomy" id="170557"/>
    <lineage>
        <taxon>Eukaryota</taxon>
        <taxon>Metazoa</taxon>
        <taxon>Ecdysozoa</taxon>
        <taxon>Arthropoda</taxon>
        <taxon>Hexapoda</taxon>
        <taxon>Insecta</taxon>
        <taxon>Pterygota</taxon>
        <taxon>Neoptera</taxon>
        <taxon>Polyneoptera</taxon>
        <taxon>Phasmatodea</taxon>
        <taxon>Timematodea</taxon>
        <taxon>Timematoidea</taxon>
        <taxon>Timematidae</taxon>
        <taxon>Timema</taxon>
    </lineage>
</organism>
<dbReference type="EMBL" id="OD007069">
    <property type="protein sequence ID" value="CAD7413638.1"/>
    <property type="molecule type" value="Genomic_DNA"/>
</dbReference>
<evidence type="ECO:0000256" key="1">
    <source>
        <dbReference type="SAM" id="MobiDB-lite"/>
    </source>
</evidence>
<reference evidence="2" key="1">
    <citation type="submission" date="2020-11" db="EMBL/GenBank/DDBJ databases">
        <authorList>
            <person name="Tran Van P."/>
        </authorList>
    </citation>
    <scope>NUCLEOTIDE SEQUENCE</scope>
</reference>
<proteinExistence type="predicted"/>
<feature type="region of interest" description="Disordered" evidence="1">
    <location>
        <begin position="168"/>
        <end position="187"/>
    </location>
</feature>
<gene>
    <name evidence="2" type="ORF">TPSB3V08_LOCUS9158</name>
</gene>